<keyword evidence="1" id="KW-0378">Hydrolase</keyword>
<dbReference type="InterPro" id="IPR054722">
    <property type="entry name" value="PolX-like_BBD"/>
</dbReference>
<feature type="domain" description="Reverse transcriptase Ty1/copia-type" evidence="3">
    <location>
        <begin position="703"/>
        <end position="897"/>
    </location>
</feature>
<keyword evidence="1" id="KW-0645">Protease</keyword>
<dbReference type="Gene3D" id="3.30.420.10">
    <property type="entry name" value="Ribonuclease H-like superfamily/Ribonuclease H"/>
    <property type="match status" value="1"/>
</dbReference>
<dbReference type="EMBL" id="BKCJ010001434">
    <property type="protein sequence ID" value="GEU41407.1"/>
    <property type="molecule type" value="Genomic_DNA"/>
</dbReference>
<feature type="region of interest" description="Disordered" evidence="2">
    <location>
        <begin position="320"/>
        <end position="343"/>
    </location>
</feature>
<dbReference type="Pfam" id="PF07727">
    <property type="entry name" value="RVT_2"/>
    <property type="match status" value="1"/>
</dbReference>
<dbReference type="InterPro" id="IPR043502">
    <property type="entry name" value="DNA/RNA_pol_sf"/>
</dbReference>
<dbReference type="GO" id="GO:0004190">
    <property type="term" value="F:aspartic-type endopeptidase activity"/>
    <property type="evidence" value="ECO:0007669"/>
    <property type="project" value="UniProtKB-KW"/>
</dbReference>
<dbReference type="PANTHER" id="PTHR47592:SF29">
    <property type="entry name" value="ZINC FINGER, CCHC-TYPE"/>
    <property type="match status" value="1"/>
</dbReference>
<dbReference type="InterPro" id="IPR036397">
    <property type="entry name" value="RNaseH_sf"/>
</dbReference>
<evidence type="ECO:0000259" key="4">
    <source>
        <dbReference type="Pfam" id="PF22936"/>
    </source>
</evidence>
<reference evidence="5" key="1">
    <citation type="journal article" date="2019" name="Sci. Rep.">
        <title>Draft genome of Tanacetum cinerariifolium, the natural source of mosquito coil.</title>
        <authorList>
            <person name="Yamashiro T."/>
            <person name="Shiraishi A."/>
            <person name="Satake H."/>
            <person name="Nakayama K."/>
        </authorList>
    </citation>
    <scope>NUCLEOTIDE SEQUENCE</scope>
</reference>
<feature type="domain" description="Retrovirus-related Pol polyprotein from transposon TNT 1-94-like beta-barrel" evidence="4">
    <location>
        <begin position="415"/>
        <end position="464"/>
    </location>
</feature>
<evidence type="ECO:0000259" key="3">
    <source>
        <dbReference type="Pfam" id="PF07727"/>
    </source>
</evidence>
<name>A0A6L2JY10_TANCI</name>
<organism evidence="5">
    <name type="scientific">Tanacetum cinerariifolium</name>
    <name type="common">Dalmatian daisy</name>
    <name type="synonym">Chrysanthemum cinerariifolium</name>
    <dbReference type="NCBI Taxonomy" id="118510"/>
    <lineage>
        <taxon>Eukaryota</taxon>
        <taxon>Viridiplantae</taxon>
        <taxon>Streptophyta</taxon>
        <taxon>Embryophyta</taxon>
        <taxon>Tracheophyta</taxon>
        <taxon>Spermatophyta</taxon>
        <taxon>Magnoliopsida</taxon>
        <taxon>eudicotyledons</taxon>
        <taxon>Gunneridae</taxon>
        <taxon>Pentapetalae</taxon>
        <taxon>asterids</taxon>
        <taxon>campanulids</taxon>
        <taxon>Asterales</taxon>
        <taxon>Asteraceae</taxon>
        <taxon>Asteroideae</taxon>
        <taxon>Anthemideae</taxon>
        <taxon>Anthemidinae</taxon>
        <taxon>Tanacetum</taxon>
    </lineage>
</organism>
<dbReference type="PANTHER" id="PTHR47592">
    <property type="entry name" value="PBF68 PROTEIN"/>
    <property type="match status" value="1"/>
</dbReference>
<keyword evidence="1" id="KW-0064">Aspartyl protease</keyword>
<accession>A0A6L2JY10</accession>
<dbReference type="InterPro" id="IPR013103">
    <property type="entry name" value="RVT_2"/>
</dbReference>
<evidence type="ECO:0000313" key="5">
    <source>
        <dbReference type="EMBL" id="GEU41407.1"/>
    </source>
</evidence>
<evidence type="ECO:0000256" key="1">
    <source>
        <dbReference type="ARBA" id="ARBA00022750"/>
    </source>
</evidence>
<dbReference type="InterPro" id="IPR012337">
    <property type="entry name" value="RNaseH-like_sf"/>
</dbReference>
<dbReference type="Pfam" id="PF22936">
    <property type="entry name" value="Pol_BBD"/>
    <property type="match status" value="1"/>
</dbReference>
<comment type="caution">
    <text evidence="5">The sequence shown here is derived from an EMBL/GenBank/DDBJ whole genome shotgun (WGS) entry which is preliminary data.</text>
</comment>
<dbReference type="CDD" id="cd09272">
    <property type="entry name" value="RNase_HI_RT_Ty1"/>
    <property type="match status" value="1"/>
</dbReference>
<dbReference type="SUPFAM" id="SSF56672">
    <property type="entry name" value="DNA/RNA polymerases"/>
    <property type="match status" value="1"/>
</dbReference>
<gene>
    <name evidence="5" type="ORF">Tci_013385</name>
</gene>
<protein>
    <submittedName>
        <fullName evidence="5">Zinc finger, CCHC-type</fullName>
    </submittedName>
</protein>
<sequence>MFDEDMVDHIAKVLELLDLIKIPRVDSHRLRMNVFPLSLAADARQWWINKGDGKITTWKELMEKFFCKFYLESHDGEDEMLDKMDNWRIDPLEFISRVNSSFKNHIRVDGRTKKVLFHAWMNGSWNKIPIKGIVPCNNKWEESNYGNPPNASTYSFFEPYLKPHEQNYTEKRGELIQMKRKDNKINDEKPYKRIYQSLEYGRYSVSKVLDTAYRWFLRDGGKNPTVKQVRRRAKTIGYLGSKYMPEDASSKKFLVRNFTNYKMTDSRPVLEQYNELLEILGRFTQHKMNMDESIQDSDKPKGNNVDGPLVVNMVEHNNSFGYNDNKGKQKHHDTKDDPNKKPKVTCWKYGKPRHLKRDCKGGNVGNKANVSGTKGLRDGFSNPLKGQNMFNKSLQIYYVTYVSEVYFLQDDDVSWWVDSGATMHVCKDRCWFKTYESLNDGSILHMGNKSTALVHGRGCVDLRLGHVYFKRMQDMSKDSDLCDLHATLSLGNKKYYVTFIDDASRKNKVLKEMVKSMLSYSRLSQGFWGKAMLTACYLLNRVPNKRNMITPYELKTKKKPNLNYLRVWGCKVDVRLPDLKLKTLVDINSIIESRDVIFDEHRFSSVRRLSQRSLKDRTEDSSGLVVSERVTEEVVQQPEFELRKDKRHRTPKDFGPKFPLYLIEGTRDEIFDQHSYCFNVEDDLKTFDEAIKSQDTSSLQMDFQKKLKVHGTIKKFKARLVIQGFKQKSGINYFDTYALVARISTIRLLIAMTSIHNLIIHQIDVKTAFLNRELEEEVYINKPLGYVMSGNENKVCKLIKSLYGLKQAPKQWHQKFDEVVLSNSYLLNQANKCIYSKIDGSSKEVIICQYIDDMLIFGTDQVWVDLTKKFLSSRFSMKDMGEADVIFGIRIKHESNVSTPLDTYEKLMPNKGLAVFNLSILGVYDVSWISSTKDNSSTSGWVFLLGGGTISWASKKQTCITGSTMEFEFVALVAAGKEAKWLKNLLLEIPMWVKPMAPISIRCDSAATLAKAYSQMYNGMFRHLGVRHSMIRELITNGVVSIEFLRSQQNLVDHLTKGLARDLVIKSAEEIGLKGLKHMFYKSSQGCAWNLLKGDEVSNFPMVDFFGKLLSMSMNKEKLPMRYQVSSKTDKVLENVSGKTISGVHSWILRYKISYIPVIKDDDLAWRRIIA</sequence>
<dbReference type="SUPFAM" id="SSF53098">
    <property type="entry name" value="Ribonuclease H-like"/>
    <property type="match status" value="1"/>
</dbReference>
<proteinExistence type="predicted"/>
<dbReference type="AlphaFoldDB" id="A0A6L2JY10"/>
<dbReference type="GO" id="GO:0003676">
    <property type="term" value="F:nucleic acid binding"/>
    <property type="evidence" value="ECO:0007669"/>
    <property type="project" value="InterPro"/>
</dbReference>
<evidence type="ECO:0000256" key="2">
    <source>
        <dbReference type="SAM" id="MobiDB-lite"/>
    </source>
</evidence>